<dbReference type="GO" id="GO:0019068">
    <property type="term" value="P:virion assembly"/>
    <property type="evidence" value="ECO:0007669"/>
    <property type="project" value="InterPro"/>
</dbReference>
<evidence type="ECO:0000313" key="1">
    <source>
        <dbReference type="EMBL" id="MPL79263.1"/>
    </source>
</evidence>
<gene>
    <name evidence="1" type="ORF">SDC9_25139</name>
</gene>
<organism evidence="1">
    <name type="scientific">bioreactor metagenome</name>
    <dbReference type="NCBI Taxonomy" id="1076179"/>
    <lineage>
        <taxon>unclassified sequences</taxon>
        <taxon>metagenomes</taxon>
        <taxon>ecological metagenomes</taxon>
    </lineage>
</organism>
<name>A0A644UKF5_9ZZZZ</name>
<dbReference type="AlphaFoldDB" id="A0A644UKF5"/>
<proteinExistence type="predicted"/>
<dbReference type="Pfam" id="PF05354">
    <property type="entry name" value="Phage_attach"/>
    <property type="match status" value="1"/>
</dbReference>
<dbReference type="InterPro" id="IPR008018">
    <property type="entry name" value="Phage_tail_attach_FII"/>
</dbReference>
<protein>
    <submittedName>
        <fullName evidence="1">Uncharacterized protein</fullName>
    </submittedName>
</protein>
<dbReference type="EMBL" id="VSSQ01000124">
    <property type="protein sequence ID" value="MPL79263.1"/>
    <property type="molecule type" value="Genomic_DNA"/>
</dbReference>
<accession>A0A644UKF5</accession>
<sequence>MSSIFDGLSGIFAGMLGGVVLHLPRGGTEREVQAIFREPPIVIEGDDGHDVLDVAPVLRVPAPAAAEILVGDRVQPEDGRVYRVVSRQPGFSPATDALVTFVLELDG</sequence>
<reference evidence="1" key="1">
    <citation type="submission" date="2019-08" db="EMBL/GenBank/DDBJ databases">
        <authorList>
            <person name="Kucharzyk K."/>
            <person name="Murdoch R.W."/>
            <person name="Higgins S."/>
            <person name="Loffler F."/>
        </authorList>
    </citation>
    <scope>NUCLEOTIDE SEQUENCE</scope>
</reference>
<comment type="caution">
    <text evidence="1">The sequence shown here is derived from an EMBL/GenBank/DDBJ whole genome shotgun (WGS) entry which is preliminary data.</text>
</comment>